<organism evidence="1">
    <name type="scientific">Symploca sp. SIO1C4</name>
    <dbReference type="NCBI Taxonomy" id="2607765"/>
    <lineage>
        <taxon>Bacteria</taxon>
        <taxon>Bacillati</taxon>
        <taxon>Cyanobacteriota</taxon>
        <taxon>Cyanophyceae</taxon>
        <taxon>Coleofasciculales</taxon>
        <taxon>Coleofasciculaceae</taxon>
        <taxon>Symploca</taxon>
    </lineage>
</organism>
<gene>
    <name evidence="1" type="ORF">F6J89_04600</name>
</gene>
<name>A0A6B3NA18_9CYAN</name>
<accession>A0A6B3NA18</accession>
<dbReference type="EMBL" id="JAAHFQ010000057">
    <property type="protein sequence ID" value="NER26914.1"/>
    <property type="molecule type" value="Genomic_DNA"/>
</dbReference>
<protein>
    <submittedName>
        <fullName evidence="1">Uncharacterized protein</fullName>
    </submittedName>
</protein>
<dbReference type="AlphaFoldDB" id="A0A6B3NA18"/>
<reference evidence="1" key="1">
    <citation type="submission" date="2019-11" db="EMBL/GenBank/DDBJ databases">
        <title>Genomic insights into an expanded diversity of filamentous marine cyanobacteria reveals the extraordinary biosynthetic potential of Moorea and Okeania.</title>
        <authorList>
            <person name="Ferreira Leao T."/>
            <person name="Wang M."/>
            <person name="Moss N."/>
            <person name="Da Silva R."/>
            <person name="Sanders J."/>
            <person name="Nurk S."/>
            <person name="Gurevich A."/>
            <person name="Humphrey G."/>
            <person name="Reher R."/>
            <person name="Zhu Q."/>
            <person name="Belda-Ferre P."/>
            <person name="Glukhov E."/>
            <person name="Rex R."/>
            <person name="Dorrestein P.C."/>
            <person name="Knight R."/>
            <person name="Pevzner P."/>
            <person name="Gerwick W.H."/>
            <person name="Gerwick L."/>
        </authorList>
    </citation>
    <scope>NUCLEOTIDE SEQUENCE</scope>
    <source>
        <strain evidence="1">SIO1C4</strain>
    </source>
</reference>
<evidence type="ECO:0000313" key="1">
    <source>
        <dbReference type="EMBL" id="NER26914.1"/>
    </source>
</evidence>
<comment type="caution">
    <text evidence="1">The sequence shown here is derived from an EMBL/GenBank/DDBJ whole genome shotgun (WGS) entry which is preliminary data.</text>
</comment>
<sequence>MAHGSWLMAHGSWLMAHGSWLMAHGSLGLYTTNVEYKPNEQSTMNYEHSFPMNNQQ</sequence>
<proteinExistence type="predicted"/>